<keyword evidence="16 21" id="KW-0472">Membrane</keyword>
<feature type="domain" description="Post-SET" evidence="25">
    <location>
        <begin position="749"/>
        <end position="765"/>
    </location>
</feature>
<keyword evidence="14 21" id="KW-1133">Transmembrane helix</keyword>
<evidence type="ECO:0000259" key="23">
    <source>
        <dbReference type="PROSITE" id="PS50280"/>
    </source>
</evidence>
<evidence type="ECO:0000256" key="10">
    <source>
        <dbReference type="ARBA" id="ARBA00022723"/>
    </source>
</evidence>
<dbReference type="PROSITE" id="PS50868">
    <property type="entry name" value="POST_SET"/>
    <property type="match status" value="1"/>
</dbReference>
<evidence type="ECO:0000256" key="7">
    <source>
        <dbReference type="ARBA" id="ARBA00022679"/>
    </source>
</evidence>
<keyword evidence="27" id="KW-1185">Reference proteome</keyword>
<dbReference type="SMART" id="SM00298">
    <property type="entry name" value="CHROMO"/>
    <property type="match status" value="1"/>
</dbReference>
<dbReference type="InterPro" id="IPR046341">
    <property type="entry name" value="SET_dom_sf"/>
</dbReference>
<evidence type="ECO:0000256" key="17">
    <source>
        <dbReference type="ARBA" id="ARBA00023163"/>
    </source>
</evidence>
<dbReference type="Pfam" id="PF05033">
    <property type="entry name" value="Pre-SET"/>
    <property type="match status" value="1"/>
</dbReference>
<evidence type="ECO:0000256" key="18">
    <source>
        <dbReference type="ARBA" id="ARBA00023242"/>
    </source>
</evidence>
<evidence type="ECO:0000256" key="19">
    <source>
        <dbReference type="ARBA" id="ARBA00023306"/>
    </source>
</evidence>
<dbReference type="InterPro" id="IPR001214">
    <property type="entry name" value="SET_dom"/>
</dbReference>
<dbReference type="InterPro" id="IPR023780">
    <property type="entry name" value="Chromo_domain"/>
</dbReference>
<feature type="transmembrane region" description="Helical" evidence="21">
    <location>
        <begin position="115"/>
        <end position="137"/>
    </location>
</feature>
<evidence type="ECO:0000259" key="24">
    <source>
        <dbReference type="PROSITE" id="PS50867"/>
    </source>
</evidence>
<dbReference type="InterPro" id="IPR016197">
    <property type="entry name" value="Chromo-like_dom_sf"/>
</dbReference>
<evidence type="ECO:0000313" key="26">
    <source>
        <dbReference type="EMBL" id="KAJ3585978.1"/>
    </source>
</evidence>
<keyword evidence="7" id="KW-0808">Transferase</keyword>
<dbReference type="CDD" id="cd18639">
    <property type="entry name" value="CD_SUV39H1_like"/>
    <property type="match status" value="1"/>
</dbReference>
<dbReference type="GO" id="GO:0032259">
    <property type="term" value="P:methylation"/>
    <property type="evidence" value="ECO:0007669"/>
    <property type="project" value="UniProtKB-KW"/>
</dbReference>
<keyword evidence="18" id="KW-0539">Nucleus</keyword>
<evidence type="ECO:0000256" key="1">
    <source>
        <dbReference type="ARBA" id="ARBA00004123"/>
    </source>
</evidence>
<dbReference type="Pfam" id="PF00385">
    <property type="entry name" value="Chromo"/>
    <property type="match status" value="1"/>
</dbReference>
<dbReference type="SMART" id="SM01417">
    <property type="entry name" value="Solute_trans_a"/>
    <property type="match status" value="1"/>
</dbReference>
<dbReference type="GO" id="GO:0008270">
    <property type="term" value="F:zinc ion binding"/>
    <property type="evidence" value="ECO:0007669"/>
    <property type="project" value="InterPro"/>
</dbReference>
<dbReference type="PROSITE" id="PS51579">
    <property type="entry name" value="SAM_MT43_SUVAR39_3"/>
    <property type="match status" value="1"/>
</dbReference>
<dbReference type="AlphaFoldDB" id="A0A9Q0DE84"/>
<accession>A0A9Q0DE84</accession>
<dbReference type="Gene3D" id="2.170.270.10">
    <property type="entry name" value="SET domain"/>
    <property type="match status" value="1"/>
</dbReference>
<name>A0A9Q0DE84_9TELE</name>
<dbReference type="GO" id="GO:0030154">
    <property type="term" value="P:cell differentiation"/>
    <property type="evidence" value="ECO:0007669"/>
    <property type="project" value="UniProtKB-KW"/>
</dbReference>
<evidence type="ECO:0000256" key="16">
    <source>
        <dbReference type="ARBA" id="ARBA00023136"/>
    </source>
</evidence>
<dbReference type="EMBL" id="JANIIK010000117">
    <property type="protein sequence ID" value="KAJ3585978.1"/>
    <property type="molecule type" value="Genomic_DNA"/>
</dbReference>
<feature type="transmembrane region" description="Helical" evidence="21">
    <location>
        <begin position="28"/>
        <end position="52"/>
    </location>
</feature>
<feature type="transmembrane region" description="Helical" evidence="21">
    <location>
        <begin position="91"/>
        <end position="108"/>
    </location>
</feature>
<keyword evidence="4" id="KW-0158">Chromosome</keyword>
<evidence type="ECO:0000256" key="13">
    <source>
        <dbReference type="ARBA" id="ARBA00022853"/>
    </source>
</evidence>
<dbReference type="GO" id="GO:0046974">
    <property type="term" value="F:histone H3K9 methyltransferase activity"/>
    <property type="evidence" value="ECO:0007669"/>
    <property type="project" value="InterPro"/>
</dbReference>
<evidence type="ECO:0000256" key="3">
    <source>
        <dbReference type="ARBA" id="ARBA00004584"/>
    </source>
</evidence>
<dbReference type="SMART" id="SM00468">
    <property type="entry name" value="PreSET"/>
    <property type="match status" value="1"/>
</dbReference>
<gene>
    <name evidence="26" type="ORF">NHX12_012381</name>
</gene>
<evidence type="ECO:0000256" key="14">
    <source>
        <dbReference type="ARBA" id="ARBA00022989"/>
    </source>
</evidence>
<comment type="caution">
    <text evidence="26">The sequence shown here is derived from an EMBL/GenBank/DDBJ whole genome shotgun (WGS) entry which is preliminary data.</text>
</comment>
<dbReference type="InterPro" id="IPR023779">
    <property type="entry name" value="Chromodomain_CS"/>
</dbReference>
<evidence type="ECO:0000256" key="20">
    <source>
        <dbReference type="ARBA" id="ARBA00023328"/>
    </source>
</evidence>
<evidence type="ECO:0000256" key="12">
    <source>
        <dbReference type="ARBA" id="ARBA00022833"/>
    </source>
</evidence>
<evidence type="ECO:0000256" key="11">
    <source>
        <dbReference type="ARBA" id="ARBA00022782"/>
    </source>
</evidence>
<dbReference type="InterPro" id="IPR003616">
    <property type="entry name" value="Post-SET_dom"/>
</dbReference>
<dbReference type="Proteomes" id="UP001148018">
    <property type="component" value="Unassembled WGS sequence"/>
</dbReference>
<evidence type="ECO:0000256" key="8">
    <source>
        <dbReference type="ARBA" id="ARBA00022691"/>
    </source>
</evidence>
<dbReference type="Gene3D" id="2.40.50.40">
    <property type="match status" value="1"/>
</dbReference>
<keyword evidence="6" id="KW-0489">Methyltransferase</keyword>
<dbReference type="PROSITE" id="PS50867">
    <property type="entry name" value="PRE_SET"/>
    <property type="match status" value="1"/>
</dbReference>
<sequence length="765" mass="86450">MGRLTNCSWIRPGTPLSSEFFSVINDELWLFLIPAVLTAILLALFLEEVGFFLRHVQSSRRQQLYLWILGLYPVIALASLIALYIPRSSSVCIFISSLYHSITLLKFMDITRSSLNWMLAAVLQLSVVRSILFFVTLVLWTDEQYNFADVDSINPNLIVNGIIGVSTFLSFYGHLLFYKATKGPLRGHNLGAKFVCIIVVLVLCGLQGGILETLVSLKVVPGTPPFSPGLMVLTLVFMLSSVIYHYAVIVEMFCIGLYARHTFRRVEPGLLDACEKEEEPYTGVVEATDKAVQTDAASVLGLRRPWSRGEGGSGGGGVNNLSYQSDSEENLCKIEHVPLHCFPFPLPPSLQCSGKPDKEANLRRPPRADDLNLTSIRCKSLQASKYNFNDYEVDYLCDLKTDKNNKELYLVKWKGFPHVDNSWEPKSNLKCTKLMKEFHQDLAQAMRRQHGRSRMVPKQLDKEMSSALVQRAKQRKSLAHWEAHLNETRSHPGRILVLNDVDQEGPPCDFTYINNYSVGQGIVLNEMALGCECKDCALEPLNGCCPGASQHRMAYNQRGQVKVRAGQPIYECNLQCLCSTECPNRVVQRGIQYDLCIFRTANGRGWGVRTTQHIKKNMFVMEYVGEIITTEEAEKRGHLYDRQGSTYLFDLDYVEDVYTVDAAYKGNISHFVNHSCRPNLQVYNVFIDNIDERLPRIALFSTRSILIGEELTFDYKMQIDPVDTESTRMDSSFSLAPLSTNPSSPKKPIRVECRCGSDSCRKYLF</sequence>
<evidence type="ECO:0000256" key="2">
    <source>
        <dbReference type="ARBA" id="ARBA00004141"/>
    </source>
</evidence>
<dbReference type="GO" id="GO:0016020">
    <property type="term" value="C:membrane"/>
    <property type="evidence" value="ECO:0007669"/>
    <property type="project" value="UniProtKB-SubCell"/>
</dbReference>
<keyword evidence="17" id="KW-0804">Transcription</keyword>
<dbReference type="OrthoDB" id="308383at2759"/>
<keyword evidence="8" id="KW-0949">S-adenosyl-L-methionine</keyword>
<evidence type="ECO:0000256" key="15">
    <source>
        <dbReference type="ARBA" id="ARBA00023015"/>
    </source>
</evidence>
<evidence type="ECO:0000259" key="22">
    <source>
        <dbReference type="PROSITE" id="PS50013"/>
    </source>
</evidence>
<evidence type="ECO:0000256" key="21">
    <source>
        <dbReference type="SAM" id="Phobius"/>
    </source>
</evidence>
<evidence type="ECO:0000256" key="5">
    <source>
        <dbReference type="ARBA" id="ARBA00022491"/>
    </source>
</evidence>
<dbReference type="SUPFAM" id="SSF54160">
    <property type="entry name" value="Chromo domain-like"/>
    <property type="match status" value="1"/>
</dbReference>
<feature type="domain" description="SET" evidence="23">
    <location>
        <begin position="593"/>
        <end position="716"/>
    </location>
</feature>
<evidence type="ECO:0000313" key="27">
    <source>
        <dbReference type="Proteomes" id="UP001148018"/>
    </source>
</evidence>
<proteinExistence type="predicted"/>
<dbReference type="InterPro" id="IPR050973">
    <property type="entry name" value="H3K9_Histone-Lys_N-MTase"/>
</dbReference>
<feature type="transmembrane region" description="Helical" evidence="21">
    <location>
        <begin position="190"/>
        <end position="210"/>
    </location>
</feature>
<dbReference type="PROSITE" id="PS50280">
    <property type="entry name" value="SET"/>
    <property type="match status" value="1"/>
</dbReference>
<dbReference type="SMART" id="SM00508">
    <property type="entry name" value="PostSET"/>
    <property type="match status" value="1"/>
</dbReference>
<dbReference type="SUPFAM" id="SSF82199">
    <property type="entry name" value="SET domain"/>
    <property type="match status" value="1"/>
</dbReference>
<dbReference type="PANTHER" id="PTHR46223">
    <property type="entry name" value="HISTONE-LYSINE N-METHYLTRANSFERASE SUV39H"/>
    <property type="match status" value="1"/>
</dbReference>
<dbReference type="Pfam" id="PF03619">
    <property type="entry name" value="Solute_trans_a"/>
    <property type="match status" value="2"/>
</dbReference>
<dbReference type="FunFam" id="2.170.270.10:FF:000008">
    <property type="entry name" value="Histone-lysine N-methyltransferase"/>
    <property type="match status" value="1"/>
</dbReference>
<keyword evidence="5" id="KW-0678">Repressor</keyword>
<dbReference type="GO" id="GO:0000775">
    <property type="term" value="C:chromosome, centromeric region"/>
    <property type="evidence" value="ECO:0007669"/>
    <property type="project" value="UniProtKB-SubCell"/>
</dbReference>
<keyword evidence="11" id="KW-0221">Differentiation</keyword>
<dbReference type="InterPro" id="IPR007728">
    <property type="entry name" value="Pre-SET_dom"/>
</dbReference>
<dbReference type="PANTHER" id="PTHR46223:SF4">
    <property type="entry name" value="HISTONE-LYSINE N-METHYLTRANSFERASE-RELATED"/>
    <property type="match status" value="1"/>
</dbReference>
<evidence type="ECO:0000256" key="4">
    <source>
        <dbReference type="ARBA" id="ARBA00022454"/>
    </source>
</evidence>
<keyword evidence="15" id="KW-0805">Transcription regulation</keyword>
<organism evidence="26 27">
    <name type="scientific">Muraenolepis orangiensis</name>
    <name type="common">Patagonian moray cod</name>
    <dbReference type="NCBI Taxonomy" id="630683"/>
    <lineage>
        <taxon>Eukaryota</taxon>
        <taxon>Metazoa</taxon>
        <taxon>Chordata</taxon>
        <taxon>Craniata</taxon>
        <taxon>Vertebrata</taxon>
        <taxon>Euteleostomi</taxon>
        <taxon>Actinopterygii</taxon>
        <taxon>Neopterygii</taxon>
        <taxon>Teleostei</taxon>
        <taxon>Neoteleostei</taxon>
        <taxon>Acanthomorphata</taxon>
        <taxon>Zeiogadaria</taxon>
        <taxon>Gadariae</taxon>
        <taxon>Gadiformes</taxon>
        <taxon>Muraenolepidoidei</taxon>
        <taxon>Muraenolepididae</taxon>
        <taxon>Muraenolepis</taxon>
    </lineage>
</organism>
<feature type="domain" description="Chromo" evidence="22">
    <location>
        <begin position="391"/>
        <end position="450"/>
    </location>
</feature>
<keyword evidence="12" id="KW-0862">Zinc</keyword>
<evidence type="ECO:0000256" key="6">
    <source>
        <dbReference type="ARBA" id="ARBA00022603"/>
    </source>
</evidence>
<dbReference type="GO" id="GO:0005634">
    <property type="term" value="C:nucleus"/>
    <property type="evidence" value="ECO:0007669"/>
    <property type="project" value="UniProtKB-SubCell"/>
</dbReference>
<feature type="transmembrane region" description="Helical" evidence="21">
    <location>
        <begin position="230"/>
        <end position="258"/>
    </location>
</feature>
<reference evidence="26" key="1">
    <citation type="submission" date="2022-07" db="EMBL/GenBank/DDBJ databases">
        <title>Chromosome-level genome of Muraenolepis orangiensis.</title>
        <authorList>
            <person name="Kim J."/>
        </authorList>
    </citation>
    <scope>NUCLEOTIDE SEQUENCE</scope>
    <source>
        <strain evidence="26">KU_S4_2022</strain>
        <tissue evidence="26">Muscle</tissue>
    </source>
</reference>
<protein>
    <submittedName>
        <fullName evidence="26">Uncharacterized protein</fullName>
    </submittedName>
</protein>
<feature type="transmembrane region" description="Helical" evidence="21">
    <location>
        <begin position="157"/>
        <end position="178"/>
    </location>
</feature>
<keyword evidence="19" id="KW-0131">Cell cycle</keyword>
<dbReference type="InterPro" id="IPR011381">
    <property type="entry name" value="H3-K9_MeTrfase_SUV39H1/2-like"/>
</dbReference>
<keyword evidence="13" id="KW-0156">Chromatin regulator</keyword>
<evidence type="ECO:0000259" key="25">
    <source>
        <dbReference type="PROSITE" id="PS50868"/>
    </source>
</evidence>
<comment type="subcellular location">
    <subcellularLocation>
        <location evidence="3">Chromosome</location>
        <location evidence="3">Centromere</location>
    </subcellularLocation>
    <subcellularLocation>
        <location evidence="2">Membrane</location>
        <topology evidence="2">Multi-pass membrane protein</topology>
    </subcellularLocation>
    <subcellularLocation>
        <location evidence="1">Nucleus</location>
    </subcellularLocation>
</comment>
<evidence type="ECO:0000256" key="9">
    <source>
        <dbReference type="ARBA" id="ARBA00022692"/>
    </source>
</evidence>
<feature type="transmembrane region" description="Helical" evidence="21">
    <location>
        <begin position="64"/>
        <end position="85"/>
    </location>
</feature>
<keyword evidence="10" id="KW-0479">Metal-binding</keyword>
<keyword evidence="20" id="KW-0137">Centromere</keyword>
<dbReference type="InterPro" id="IPR005178">
    <property type="entry name" value="Ostalpha/TMEM184C"/>
</dbReference>
<dbReference type="SMART" id="SM00317">
    <property type="entry name" value="SET"/>
    <property type="match status" value="1"/>
</dbReference>
<dbReference type="PROSITE" id="PS00598">
    <property type="entry name" value="CHROMO_1"/>
    <property type="match status" value="1"/>
</dbReference>
<dbReference type="InterPro" id="IPR000953">
    <property type="entry name" value="Chromo/chromo_shadow_dom"/>
</dbReference>
<dbReference type="Pfam" id="PF00856">
    <property type="entry name" value="SET"/>
    <property type="match status" value="1"/>
</dbReference>
<keyword evidence="9 21" id="KW-0812">Transmembrane</keyword>
<dbReference type="PROSITE" id="PS50013">
    <property type="entry name" value="CHROMO_2"/>
    <property type="match status" value="1"/>
</dbReference>
<feature type="domain" description="Pre-SET" evidence="24">
    <location>
        <begin position="529"/>
        <end position="590"/>
    </location>
</feature>